<feature type="transmembrane region" description="Helical" evidence="7">
    <location>
        <begin position="366"/>
        <end position="383"/>
    </location>
</feature>
<evidence type="ECO:0000256" key="7">
    <source>
        <dbReference type="RuleBase" id="RU910716"/>
    </source>
</evidence>
<feature type="transmembrane region" description="Helical" evidence="7">
    <location>
        <begin position="65"/>
        <end position="84"/>
    </location>
</feature>
<feature type="transmembrane region" description="Helical" evidence="7">
    <location>
        <begin position="395"/>
        <end position="414"/>
    </location>
</feature>
<sequence length="497" mass="58888">MIQENSNQKDTVITRTFLGYELNVEQNVIVNYLIPSILSCLLYIVHFACDFAVSYRHFRERNPIWGSITVFIMYLPAISCYVLTISSLELWPKFEGCGMENVKWCLLKTLQHIFFPIWSMWRFAEKIFWSVEGIRTKDDEQREDLINAKIVTPRTIELYYFLQGYLQAAPQILFQMHTLMGYANLFDIDTVVAQVLCVVCSLAQMAKTTTLFQRFKSQNLGGRCYPWYKPYKALYTMYDGPRLRSKPGIVYRCRFTCPRRNAYLDFPHQSPATDSRRSSDCYEQPIAAKDQIEFGRETSVIDGPRRLVLRDVNETDFVQPRRIVDIKALPEDDIGGKTISFIWWMCFLIARMLSISTFSYFYPTEIFWLLSGHFIIVIALLLYDVRHDEVRRAKAIFFIFIGFVYLFCLIEFKLKFKKPKFIYNGFFLLTFLENLVMVLIWWFRDIDEILQDYWYKFIFYIIIVCSLFSMLSMFLYLNVLKPKKVVINRIPNSDVIK</sequence>
<dbReference type="AlphaFoldDB" id="A0A1Y1KAZ2"/>
<evidence type="ECO:0000256" key="5">
    <source>
        <dbReference type="ARBA" id="ARBA00022989"/>
    </source>
</evidence>
<comment type="similarity">
    <text evidence="2 7">Belongs to the XK family.</text>
</comment>
<evidence type="ECO:0000313" key="8">
    <source>
        <dbReference type="EMBL" id="JAV58564.1"/>
    </source>
</evidence>
<dbReference type="PANTHER" id="PTHR16024">
    <property type="entry name" value="XK-RELATED PROTEIN"/>
    <property type="match status" value="1"/>
</dbReference>
<feature type="transmembrane region" description="Helical" evidence="7">
    <location>
        <begin position="32"/>
        <end position="53"/>
    </location>
</feature>
<protein>
    <recommendedName>
        <fullName evidence="7">XK-related protein</fullName>
    </recommendedName>
</protein>
<feature type="transmembrane region" description="Helical" evidence="7">
    <location>
        <begin position="421"/>
        <end position="442"/>
    </location>
</feature>
<dbReference type="GO" id="GO:0005886">
    <property type="term" value="C:plasma membrane"/>
    <property type="evidence" value="ECO:0007669"/>
    <property type="project" value="UniProtKB-SubCell"/>
</dbReference>
<evidence type="ECO:0000256" key="4">
    <source>
        <dbReference type="ARBA" id="ARBA00022692"/>
    </source>
</evidence>
<feature type="transmembrane region" description="Helical" evidence="7">
    <location>
        <begin position="457"/>
        <end position="479"/>
    </location>
</feature>
<dbReference type="EMBL" id="GEZM01087621">
    <property type="protein sequence ID" value="JAV58564.1"/>
    <property type="molecule type" value="Transcribed_RNA"/>
</dbReference>
<evidence type="ECO:0000256" key="3">
    <source>
        <dbReference type="ARBA" id="ARBA00022475"/>
    </source>
</evidence>
<organism evidence="8">
    <name type="scientific">Photinus pyralis</name>
    <name type="common">Common eastern firefly</name>
    <name type="synonym">Lampyris pyralis</name>
    <dbReference type="NCBI Taxonomy" id="7054"/>
    <lineage>
        <taxon>Eukaryota</taxon>
        <taxon>Metazoa</taxon>
        <taxon>Ecdysozoa</taxon>
        <taxon>Arthropoda</taxon>
        <taxon>Hexapoda</taxon>
        <taxon>Insecta</taxon>
        <taxon>Pterygota</taxon>
        <taxon>Neoptera</taxon>
        <taxon>Endopterygota</taxon>
        <taxon>Coleoptera</taxon>
        <taxon>Polyphaga</taxon>
        <taxon>Elateriformia</taxon>
        <taxon>Elateroidea</taxon>
        <taxon>Lampyridae</taxon>
        <taxon>Lampyrinae</taxon>
        <taxon>Photinus</taxon>
    </lineage>
</organism>
<dbReference type="GO" id="GO:1902742">
    <property type="term" value="P:apoptotic process involved in development"/>
    <property type="evidence" value="ECO:0007669"/>
    <property type="project" value="TreeGrafter"/>
</dbReference>
<keyword evidence="3" id="KW-1003">Cell membrane</keyword>
<comment type="subcellular location">
    <subcellularLocation>
        <location evidence="1">Cell membrane</location>
        <topology evidence="1">Multi-pass membrane protein</topology>
    </subcellularLocation>
    <subcellularLocation>
        <location evidence="7">Membrane</location>
        <topology evidence="7">Multi-pass membrane protein</topology>
    </subcellularLocation>
</comment>
<dbReference type="PANTHER" id="PTHR16024:SF27">
    <property type="entry name" value="XK-RELATED PROTEIN"/>
    <property type="match status" value="1"/>
</dbReference>
<dbReference type="InterPro" id="IPR018629">
    <property type="entry name" value="XK-rel"/>
</dbReference>
<name>A0A1Y1KAZ2_PHOPY</name>
<reference evidence="8" key="1">
    <citation type="journal article" date="2016" name="Sci. Rep.">
        <title>Molecular characterization of firefly nuptial gifts: a multi-omics approach sheds light on postcopulatory sexual selection.</title>
        <authorList>
            <person name="Al-Wathiqui N."/>
            <person name="Fallon T.R."/>
            <person name="South A."/>
            <person name="Weng J.K."/>
            <person name="Lewis S.M."/>
        </authorList>
    </citation>
    <scope>NUCLEOTIDE SEQUENCE</scope>
</reference>
<accession>A0A1Y1KAZ2</accession>
<evidence type="ECO:0000256" key="2">
    <source>
        <dbReference type="ARBA" id="ARBA00008789"/>
    </source>
</evidence>
<dbReference type="InterPro" id="IPR050895">
    <property type="entry name" value="XK-related_scramblase"/>
</dbReference>
<dbReference type="GO" id="GO:0043652">
    <property type="term" value="P:engulfment of apoptotic cell"/>
    <property type="evidence" value="ECO:0007669"/>
    <property type="project" value="TreeGrafter"/>
</dbReference>
<dbReference type="GO" id="GO:0070782">
    <property type="term" value="P:phosphatidylserine exposure on apoptotic cell surface"/>
    <property type="evidence" value="ECO:0007669"/>
    <property type="project" value="TreeGrafter"/>
</dbReference>
<evidence type="ECO:0000256" key="6">
    <source>
        <dbReference type="ARBA" id="ARBA00023136"/>
    </source>
</evidence>
<keyword evidence="5 7" id="KW-1133">Transmembrane helix</keyword>
<keyword evidence="4 7" id="KW-0812">Transmembrane</keyword>
<keyword evidence="6 7" id="KW-0472">Membrane</keyword>
<evidence type="ECO:0000256" key="1">
    <source>
        <dbReference type="ARBA" id="ARBA00004651"/>
    </source>
</evidence>
<feature type="transmembrane region" description="Helical" evidence="7">
    <location>
        <begin position="341"/>
        <end position="361"/>
    </location>
</feature>
<dbReference type="Pfam" id="PF09815">
    <property type="entry name" value="XK-related"/>
    <property type="match status" value="2"/>
</dbReference>
<proteinExistence type="inferred from homology"/>